<evidence type="ECO:0000313" key="2">
    <source>
        <dbReference type="Proteomes" id="UP000501868"/>
    </source>
</evidence>
<organism evidence="1 2">
    <name type="scientific">Priestia megaterium</name>
    <name type="common">Bacillus megaterium</name>
    <dbReference type="NCBI Taxonomy" id="1404"/>
    <lineage>
        <taxon>Bacteria</taxon>
        <taxon>Bacillati</taxon>
        <taxon>Bacillota</taxon>
        <taxon>Bacilli</taxon>
        <taxon>Bacillales</taxon>
        <taxon>Bacillaceae</taxon>
        <taxon>Priestia</taxon>
    </lineage>
</organism>
<dbReference type="AlphaFoldDB" id="A0A6H1P3V4"/>
<proteinExistence type="predicted"/>
<accession>A0A6H1P3V4</accession>
<gene>
    <name evidence="1" type="ORF">HFZ78_16520</name>
</gene>
<reference evidence="1 2" key="2">
    <citation type="submission" date="2020-04" db="EMBL/GenBank/DDBJ databases">
        <authorList>
            <person name="Fomenkov A."/>
            <person name="Anton B.P."/>
            <person name="Roberts R.J."/>
        </authorList>
    </citation>
    <scope>NUCLEOTIDE SEQUENCE [LARGE SCALE GENOMIC DNA]</scope>
    <source>
        <strain evidence="1 2">S2</strain>
    </source>
</reference>
<sequence length="88" mass="10379">MKIDNPYFYVKPLKGAPFLFMTEKMADAIIHVTIDGKEYDIYLLIREDWEVVGVLSLEKGITFDKDELRYTLITHPNFRLYYLTGVIE</sequence>
<dbReference type="Proteomes" id="UP000501868">
    <property type="component" value="Chromosome"/>
</dbReference>
<dbReference type="EMBL" id="CP051128">
    <property type="protein sequence ID" value="QIZ08132.1"/>
    <property type="molecule type" value="Genomic_DNA"/>
</dbReference>
<evidence type="ECO:0000313" key="1">
    <source>
        <dbReference type="EMBL" id="QIZ08132.1"/>
    </source>
</evidence>
<protein>
    <submittedName>
        <fullName evidence="1">Uncharacterized protein</fullName>
    </submittedName>
</protein>
<name>A0A6H1P3V4_PRIMG</name>
<reference evidence="1 2" key="1">
    <citation type="submission" date="2020-04" db="EMBL/GenBank/DDBJ databases">
        <title>Genome-Wide Identification of 5-Methylcytosine Sites in Bacterial Genomes By High-Throughput Sequencing of MspJI Restriction Fragments.</title>
        <authorList>
            <person name="Wu V."/>
        </authorList>
    </citation>
    <scope>NUCLEOTIDE SEQUENCE [LARGE SCALE GENOMIC DNA]</scope>
    <source>
        <strain evidence="1 2">S2</strain>
    </source>
</reference>